<keyword evidence="4" id="KW-1185">Reference proteome</keyword>
<keyword evidence="2" id="KW-0812">Transmembrane</keyword>
<evidence type="ECO:0000256" key="2">
    <source>
        <dbReference type="SAM" id="Phobius"/>
    </source>
</evidence>
<sequence>MAITLKVLFFLLGTAFCSDFYNATLKVNLNNGAQIWEINTKLKQMLTIEEKSYYYTDGQIINMTVTAVQDQTKDAVKTFVLSYSKYNMRLIEGRTLQFCSNANNQSLVINTQLTADMKEVRYKFFLEIGDNNQLTDSCTKKTKTTQKIIFTLKFKFNQTQNSCKNICIKYDDNYYTEFSDHEYSAEKETHLECHYNEPNDTSSYNYFKLLWSKNNIIIKEGSKGYTDLSIPIHLAKDSISTYTCGANVFYTDIINQTISQITIRFKYIRPASTKPWIPTTPKTTKQRTTTTTTTTTTTATTIPPTTTTTTTTTTPPTTTTRSRTPPTTPPTTTTTRTTSTTIAPVTTTTEIIPTSSRIITPRITSATQLPTTANVSKPDKNYQREEGPLLEVVPLPTFTTYITTTASNNAQNITNNSERGIKNEGDERQDSKSDNKDDVPSFLEENWVLITAGFVGLTVLLIIIAVVVTYLILKSRNKYKEDKIQLNPNGSRKDLDNIPVDRNRKPQNPKLNDYYSDINTHSTNSVYADPYTSMYTQPLPKHLRKSPKNIPEPKRKPKLRHQESYSNTCEDEYNDPSTYNNLDKNTAQYNNVVNTLKNRQHVHFYDNTAAGYSNADNGKYDLYSEPGLYETPS</sequence>
<dbReference type="Proteomes" id="UP001652582">
    <property type="component" value="Chromosome 8"/>
</dbReference>
<reference evidence="5" key="1">
    <citation type="submission" date="2025-08" db="UniProtKB">
        <authorList>
            <consortium name="RefSeq"/>
        </authorList>
    </citation>
    <scope>IDENTIFICATION</scope>
</reference>
<proteinExistence type="predicted"/>
<feature type="chain" id="PRO_5047159760" evidence="3">
    <location>
        <begin position="18"/>
        <end position="633"/>
    </location>
</feature>
<feature type="compositionally biased region" description="Basic and acidic residues" evidence="1">
    <location>
        <begin position="419"/>
        <end position="437"/>
    </location>
</feature>
<feature type="transmembrane region" description="Helical" evidence="2">
    <location>
        <begin position="447"/>
        <end position="473"/>
    </location>
</feature>
<evidence type="ECO:0000313" key="4">
    <source>
        <dbReference type="Proteomes" id="UP001652582"/>
    </source>
</evidence>
<keyword evidence="2" id="KW-0472">Membrane</keyword>
<gene>
    <name evidence="5" type="primary">LOC112045142</name>
</gene>
<dbReference type="AlphaFoldDB" id="A0A6J1MR82"/>
<feature type="region of interest" description="Disordered" evidence="1">
    <location>
        <begin position="484"/>
        <end position="516"/>
    </location>
</feature>
<organism evidence="4 5">
    <name type="scientific">Bicyclus anynana</name>
    <name type="common">Squinting bush brown butterfly</name>
    <dbReference type="NCBI Taxonomy" id="110368"/>
    <lineage>
        <taxon>Eukaryota</taxon>
        <taxon>Metazoa</taxon>
        <taxon>Ecdysozoa</taxon>
        <taxon>Arthropoda</taxon>
        <taxon>Hexapoda</taxon>
        <taxon>Insecta</taxon>
        <taxon>Pterygota</taxon>
        <taxon>Neoptera</taxon>
        <taxon>Endopterygota</taxon>
        <taxon>Lepidoptera</taxon>
        <taxon>Glossata</taxon>
        <taxon>Ditrysia</taxon>
        <taxon>Papilionoidea</taxon>
        <taxon>Nymphalidae</taxon>
        <taxon>Satyrinae</taxon>
        <taxon>Satyrini</taxon>
        <taxon>Mycalesina</taxon>
        <taxon>Bicyclus</taxon>
    </lineage>
</organism>
<evidence type="ECO:0000256" key="3">
    <source>
        <dbReference type="SAM" id="SignalP"/>
    </source>
</evidence>
<evidence type="ECO:0000256" key="1">
    <source>
        <dbReference type="SAM" id="MobiDB-lite"/>
    </source>
</evidence>
<keyword evidence="2" id="KW-1133">Transmembrane helix</keyword>
<feature type="region of interest" description="Disordered" evidence="1">
    <location>
        <begin position="409"/>
        <end position="437"/>
    </location>
</feature>
<dbReference type="KEGG" id="bany:112045142"/>
<name>A0A6J1MR82_BICAN</name>
<feature type="region of interest" description="Disordered" evidence="1">
    <location>
        <begin position="537"/>
        <end position="576"/>
    </location>
</feature>
<dbReference type="OrthoDB" id="6929932at2759"/>
<feature type="region of interest" description="Disordered" evidence="1">
    <location>
        <begin position="276"/>
        <end position="338"/>
    </location>
</feature>
<feature type="signal peptide" evidence="3">
    <location>
        <begin position="1"/>
        <end position="17"/>
    </location>
</feature>
<dbReference type="GeneID" id="112045142"/>
<keyword evidence="3" id="KW-0732">Signal</keyword>
<evidence type="ECO:0000313" key="5">
    <source>
        <dbReference type="RefSeq" id="XP_023936994.2"/>
    </source>
</evidence>
<accession>A0A6J1MR82</accession>
<feature type="compositionally biased region" description="Basic and acidic residues" evidence="1">
    <location>
        <begin position="491"/>
        <end position="504"/>
    </location>
</feature>
<protein>
    <submittedName>
        <fullName evidence="5">Ras guanine nucleotide exchange factor R</fullName>
    </submittedName>
</protein>
<dbReference type="RefSeq" id="XP_023936994.2">
    <property type="nucleotide sequence ID" value="XM_024081226.2"/>
</dbReference>
<feature type="compositionally biased region" description="Polar residues" evidence="1">
    <location>
        <begin position="409"/>
        <end position="418"/>
    </location>
</feature>